<sequence>MGYIAFINGKGIQVVMDDDGVHLEESVIKCEVCDDDRVFKDGTCFKCHELINYDKPN</sequence>
<gene>
    <name evidence="1" type="ORF">UFOVP441_2</name>
</gene>
<organism evidence="1">
    <name type="scientific">uncultured Caudovirales phage</name>
    <dbReference type="NCBI Taxonomy" id="2100421"/>
    <lineage>
        <taxon>Viruses</taxon>
        <taxon>Duplodnaviria</taxon>
        <taxon>Heunggongvirae</taxon>
        <taxon>Uroviricota</taxon>
        <taxon>Caudoviricetes</taxon>
        <taxon>Peduoviridae</taxon>
        <taxon>Maltschvirus</taxon>
        <taxon>Maltschvirus maltsch</taxon>
    </lineage>
</organism>
<accession>A0A6J5M7N4</accession>
<evidence type="ECO:0000313" key="1">
    <source>
        <dbReference type="EMBL" id="CAB4142122.1"/>
    </source>
</evidence>
<name>A0A6J5M7N4_9CAUD</name>
<proteinExistence type="predicted"/>
<dbReference type="EMBL" id="LR796405">
    <property type="protein sequence ID" value="CAB4142122.1"/>
    <property type="molecule type" value="Genomic_DNA"/>
</dbReference>
<protein>
    <submittedName>
        <fullName evidence="1">Uncharacterized protein</fullName>
    </submittedName>
</protein>
<reference evidence="1" key="1">
    <citation type="submission" date="2020-04" db="EMBL/GenBank/DDBJ databases">
        <authorList>
            <person name="Chiriac C."/>
            <person name="Salcher M."/>
            <person name="Ghai R."/>
            <person name="Kavagutti S V."/>
        </authorList>
    </citation>
    <scope>NUCLEOTIDE SEQUENCE</scope>
</reference>